<dbReference type="GO" id="GO:0008237">
    <property type="term" value="F:metallopeptidase activity"/>
    <property type="evidence" value="ECO:0007669"/>
    <property type="project" value="UniProtKB-KW"/>
</dbReference>
<keyword evidence="6" id="KW-0645">Protease</keyword>
<feature type="domain" description="Peptidase M16 C-terminal" evidence="5">
    <location>
        <begin position="649"/>
        <end position="827"/>
    </location>
</feature>
<name>A0A840HYU5_9PROT</name>
<organism evidence="6 7">
    <name type="scientific">Parvularcula dongshanensis</name>
    <dbReference type="NCBI Taxonomy" id="1173995"/>
    <lineage>
        <taxon>Bacteria</taxon>
        <taxon>Pseudomonadati</taxon>
        <taxon>Pseudomonadota</taxon>
        <taxon>Alphaproteobacteria</taxon>
        <taxon>Parvularculales</taxon>
        <taxon>Parvularculaceae</taxon>
        <taxon>Parvularcula</taxon>
    </lineage>
</organism>
<dbReference type="Pfam" id="PF00675">
    <property type="entry name" value="Peptidase_M16"/>
    <property type="match status" value="2"/>
</dbReference>
<comment type="similarity">
    <text evidence="1">Belongs to the peptidase M16 family.</text>
</comment>
<evidence type="ECO:0000256" key="3">
    <source>
        <dbReference type="SAM" id="SignalP"/>
    </source>
</evidence>
<evidence type="ECO:0000313" key="7">
    <source>
        <dbReference type="Proteomes" id="UP000563524"/>
    </source>
</evidence>
<evidence type="ECO:0000259" key="5">
    <source>
        <dbReference type="Pfam" id="PF05193"/>
    </source>
</evidence>
<feature type="domain" description="Peptidase M16 C-terminal" evidence="5">
    <location>
        <begin position="205"/>
        <end position="380"/>
    </location>
</feature>
<evidence type="ECO:0000313" key="6">
    <source>
        <dbReference type="EMBL" id="MBB4658016.1"/>
    </source>
</evidence>
<feature type="domain" description="Peptidase M16 N-terminal" evidence="4">
    <location>
        <begin position="46"/>
        <end position="162"/>
    </location>
</feature>
<dbReference type="EMBL" id="JACHOB010000001">
    <property type="protein sequence ID" value="MBB4658016.1"/>
    <property type="molecule type" value="Genomic_DNA"/>
</dbReference>
<keyword evidence="2" id="KW-0482">Metalloprotease</keyword>
<dbReference type="Proteomes" id="UP000563524">
    <property type="component" value="Unassembled WGS sequence"/>
</dbReference>
<comment type="caution">
    <text evidence="6">The sequence shown here is derived from an EMBL/GenBank/DDBJ whole genome shotgun (WGS) entry which is preliminary data.</text>
</comment>
<gene>
    <name evidence="6" type="ORF">GGQ59_000516</name>
</gene>
<dbReference type="GO" id="GO:0006508">
    <property type="term" value="P:proteolysis"/>
    <property type="evidence" value="ECO:0007669"/>
    <property type="project" value="UniProtKB-KW"/>
</dbReference>
<dbReference type="PANTHER" id="PTHR11851:SF49">
    <property type="entry name" value="MITOCHONDRIAL-PROCESSING PEPTIDASE SUBUNIT ALPHA"/>
    <property type="match status" value="1"/>
</dbReference>
<keyword evidence="7" id="KW-1185">Reference proteome</keyword>
<evidence type="ECO:0000259" key="4">
    <source>
        <dbReference type="Pfam" id="PF00675"/>
    </source>
</evidence>
<dbReference type="GO" id="GO:0046872">
    <property type="term" value="F:metal ion binding"/>
    <property type="evidence" value="ECO:0007669"/>
    <property type="project" value="InterPro"/>
</dbReference>
<feature type="signal peptide" evidence="3">
    <location>
        <begin position="1"/>
        <end position="25"/>
    </location>
</feature>
<feature type="domain" description="Peptidase M16 N-terminal" evidence="4">
    <location>
        <begin position="488"/>
        <end position="629"/>
    </location>
</feature>
<accession>A0A840HYU5</accession>
<proteinExistence type="inferred from homology"/>
<dbReference type="Gene3D" id="3.30.830.10">
    <property type="entry name" value="Metalloenzyme, LuxS/M16 peptidase-like"/>
    <property type="match status" value="4"/>
</dbReference>
<dbReference type="AlphaFoldDB" id="A0A840HYU5"/>
<reference evidence="6 7" key="1">
    <citation type="submission" date="2020-08" db="EMBL/GenBank/DDBJ databases">
        <title>Genomic Encyclopedia of Type Strains, Phase IV (KMG-IV): sequencing the most valuable type-strain genomes for metagenomic binning, comparative biology and taxonomic classification.</title>
        <authorList>
            <person name="Goeker M."/>
        </authorList>
    </citation>
    <scope>NUCLEOTIDE SEQUENCE [LARGE SCALE GENOMIC DNA]</scope>
    <source>
        <strain evidence="6 7">DSM 102850</strain>
    </source>
</reference>
<dbReference type="RefSeq" id="WP_183815540.1">
    <property type="nucleotide sequence ID" value="NZ_JACHOB010000001.1"/>
</dbReference>
<dbReference type="Pfam" id="PF05193">
    <property type="entry name" value="Peptidase_M16_C"/>
    <property type="match status" value="2"/>
</dbReference>
<dbReference type="InterPro" id="IPR011765">
    <property type="entry name" value="Pept_M16_N"/>
</dbReference>
<dbReference type="EC" id="3.4.24.-" evidence="6"/>
<dbReference type="PANTHER" id="PTHR11851">
    <property type="entry name" value="METALLOPROTEASE"/>
    <property type="match status" value="1"/>
</dbReference>
<dbReference type="SUPFAM" id="SSF63411">
    <property type="entry name" value="LuxS/MPP-like metallohydrolase"/>
    <property type="match status" value="4"/>
</dbReference>
<keyword evidence="6" id="KW-0378">Hydrolase</keyword>
<dbReference type="InterPro" id="IPR011249">
    <property type="entry name" value="Metalloenz_LuxS/M16"/>
</dbReference>
<dbReference type="InterPro" id="IPR050361">
    <property type="entry name" value="MPP/UQCRC_Complex"/>
</dbReference>
<evidence type="ECO:0000256" key="1">
    <source>
        <dbReference type="ARBA" id="ARBA00007261"/>
    </source>
</evidence>
<dbReference type="InterPro" id="IPR007863">
    <property type="entry name" value="Peptidase_M16_C"/>
</dbReference>
<feature type="chain" id="PRO_5032557567" evidence="3">
    <location>
        <begin position="26"/>
        <end position="922"/>
    </location>
</feature>
<sequence>MTKALLAAALLGTSALTFSAVPALAQSGEIEVELPFEQFTLDNGLRVVVHEDRKAPVVAVQVMYGVGSKDEPEGKTGFAHLFEHLMFNGSENFDQDFFVALKDMGATQYNGTTNTDRTNYYETVPRGALDRILFLESDRMGHLLGAVTQEKLDNQIGVVQNEKRLGEDRPFGRRIWTDIYENLYPVGHPYHHSTIGSMADLDAASLDDVKEWFKQYYGAANAVLVLAGDISPDEARPLVEKYFGDIPSGPPLLKPSVNSVPLDTNKYGVMQDRVAQPRIYRTYVAPPTGSADSPLLDAMARAMGGGKTSRLYRRLVDDLQIANSASAFYSEDILSGEIFFIIDAKTEEDIPKINQVLDEEIANFLRKGPTRDELDRTKTIYLASELRGLEAVAGKASNLARGTLFLNDPDYYTKENLDLLQAATPKSVQQAASRYLTNGYYELQVLPFPDYTASAEGVDRSELPALDDGAEVSFPDVQEAQLQNGIKVIVAPRPTVPVVELAVQFDAGSATSNVGLGGKDPIPGLASMAVNLMDEGTEDRTAQEIASEAEALGADIAVYNSKDDSKAYLSALKVNLRPSLALLADLVKNPSFPPEEIEKLRKQTIDDLRQERADVQALGFRALSNAVFGADHAYGDVPTAEEEVQAVQSITRDDLIAWKNAWLRPEDATIYVTGDTTLDEIMPELERAFGDFRGQGEAAEKDLGTLPEGQTPRLIVVDKPETQQALILAGRPIDPSGGETDTALEAMNDAFGGNFLSRINMNLREDKGWSYGVRSGASDAVGSRLFYLYAPVQIDRTGDSVKELVTEMKNVVGDQPPTQAELDQTVAGVVGALPGRFETAQSVLFSMMGNAVLGRPLDYDAGEAERYNTLKTADLEAAAQSVIDPDSLTWVIVGDYDAMKDQLEGLDLGPVEVRSVTGEAAD</sequence>
<keyword evidence="3" id="KW-0732">Signal</keyword>
<evidence type="ECO:0000256" key="2">
    <source>
        <dbReference type="ARBA" id="ARBA00023049"/>
    </source>
</evidence>
<protein>
    <submittedName>
        <fullName evidence="6">Zinc protease</fullName>
        <ecNumber evidence="6">3.4.24.-</ecNumber>
    </submittedName>
</protein>